<dbReference type="PROSITE" id="PS00139">
    <property type="entry name" value="THIOL_PROTEASE_CYS"/>
    <property type="match status" value="1"/>
</dbReference>
<dbReference type="OMA" id="AMDWRSK"/>
<dbReference type="InterPro" id="IPR039417">
    <property type="entry name" value="Peptidase_C1A_papain-like"/>
</dbReference>
<evidence type="ECO:0000259" key="5">
    <source>
        <dbReference type="SMART" id="SM00645"/>
    </source>
</evidence>
<evidence type="ECO:0000256" key="2">
    <source>
        <dbReference type="ARBA" id="ARBA00022670"/>
    </source>
</evidence>
<dbReference type="Pfam" id="PF00112">
    <property type="entry name" value="Peptidase_C1"/>
    <property type="match status" value="1"/>
</dbReference>
<sequence length="364" mass="40892">MTKLVSLFLLVPIILVLFHFVDVNDYYYNSNNQYDTGGLQSEKLRKLKTLIEHMLDVEYNNEQYKEGRVLFKMKLNSFGEVPAAEFANRINGYRKFTNTIKGLYKSQLFFRRASNVMVPTSTDWRSKRAVTAVKDQGHCGSCWAFSAVGALESQMFIRTGQLVSLSEQNLIDCSSDYGNKGCSGGFMEAAYQYIIDNGGINTEKSYKYEARDGKCRYKKLKDEANMRDYIAIHEGNETQLMEAVATVGPIAAAMHASLTSFQFYSEGVYYDPNCNSRRLDHGVLVIGYGTTEDGIDYWLVKNSYGQAYDSIKREELLKAMLTLGAPKKLVRLTKMTLAGSSCKVKVHGLLSDAFSVKDGGKHGN</sequence>
<dbReference type="InterPro" id="IPR000169">
    <property type="entry name" value="Pept_cys_AS"/>
</dbReference>
<dbReference type="PANTHER" id="PTHR12411">
    <property type="entry name" value="CYSTEINE PROTEASE FAMILY C1-RELATED"/>
    <property type="match status" value="1"/>
</dbReference>
<accession>T1H8G8</accession>
<dbReference type="EMBL" id="ACPB03002359">
    <property type="status" value="NOT_ANNOTATED_CDS"/>
    <property type="molecule type" value="Genomic_DNA"/>
</dbReference>
<evidence type="ECO:0000313" key="6">
    <source>
        <dbReference type="EnsemblMetazoa" id="RPRC000309-PA"/>
    </source>
</evidence>
<dbReference type="GO" id="GO:0008234">
    <property type="term" value="F:cysteine-type peptidase activity"/>
    <property type="evidence" value="ECO:0007669"/>
    <property type="project" value="UniProtKB-KW"/>
</dbReference>
<dbReference type="GO" id="GO:0006508">
    <property type="term" value="P:proteolysis"/>
    <property type="evidence" value="ECO:0007669"/>
    <property type="project" value="UniProtKB-KW"/>
</dbReference>
<reference evidence="6" key="1">
    <citation type="submission" date="2015-05" db="UniProtKB">
        <authorList>
            <consortium name="EnsemblMetazoa"/>
        </authorList>
    </citation>
    <scope>IDENTIFICATION</scope>
</reference>
<dbReference type="InterPro" id="IPR025660">
    <property type="entry name" value="Pept_his_AS"/>
</dbReference>
<dbReference type="HOGENOM" id="CLU_012184_1_2_1"/>
<dbReference type="InterPro" id="IPR000668">
    <property type="entry name" value="Peptidase_C1A_C"/>
</dbReference>
<dbReference type="PRINTS" id="PR00705">
    <property type="entry name" value="PAPAIN"/>
</dbReference>
<protein>
    <submittedName>
        <fullName evidence="6">Pept_C1 domain-containing protein</fullName>
    </submittedName>
</protein>
<dbReference type="FunFam" id="3.90.70.10:FF:000006">
    <property type="entry name" value="Cathepsin S"/>
    <property type="match status" value="1"/>
</dbReference>
<evidence type="ECO:0000313" key="7">
    <source>
        <dbReference type="Proteomes" id="UP000015103"/>
    </source>
</evidence>
<dbReference type="STRING" id="13249.T1H8G8"/>
<dbReference type="Proteomes" id="UP000015103">
    <property type="component" value="Unassembled WGS sequence"/>
</dbReference>
<dbReference type="InterPro" id="IPR038765">
    <property type="entry name" value="Papain-like_cys_pep_sf"/>
</dbReference>
<proteinExistence type="inferred from homology"/>
<evidence type="ECO:0000256" key="3">
    <source>
        <dbReference type="ARBA" id="ARBA00022801"/>
    </source>
</evidence>
<dbReference type="Gene3D" id="3.90.70.10">
    <property type="entry name" value="Cysteine proteinases"/>
    <property type="match status" value="1"/>
</dbReference>
<organism evidence="6 7">
    <name type="scientific">Rhodnius prolixus</name>
    <name type="common">Triatomid bug</name>
    <dbReference type="NCBI Taxonomy" id="13249"/>
    <lineage>
        <taxon>Eukaryota</taxon>
        <taxon>Metazoa</taxon>
        <taxon>Ecdysozoa</taxon>
        <taxon>Arthropoda</taxon>
        <taxon>Hexapoda</taxon>
        <taxon>Insecta</taxon>
        <taxon>Pterygota</taxon>
        <taxon>Neoptera</taxon>
        <taxon>Paraneoptera</taxon>
        <taxon>Hemiptera</taxon>
        <taxon>Heteroptera</taxon>
        <taxon>Panheteroptera</taxon>
        <taxon>Cimicomorpha</taxon>
        <taxon>Reduviidae</taxon>
        <taxon>Triatominae</taxon>
        <taxon>Rhodnius</taxon>
    </lineage>
</organism>
<dbReference type="VEuPathDB" id="VectorBase:RPRC000309"/>
<keyword evidence="4" id="KW-0788">Thiol protease</keyword>
<name>T1H8G8_RHOPR</name>
<keyword evidence="7" id="KW-1185">Reference proteome</keyword>
<dbReference type="eggNOG" id="KOG1543">
    <property type="taxonomic scope" value="Eukaryota"/>
</dbReference>
<dbReference type="PROSITE" id="PS00639">
    <property type="entry name" value="THIOL_PROTEASE_HIS"/>
    <property type="match status" value="1"/>
</dbReference>
<dbReference type="InterPro" id="IPR013128">
    <property type="entry name" value="Peptidase_C1A"/>
</dbReference>
<feature type="domain" description="Peptidase C1A papain C-terminal" evidence="5">
    <location>
        <begin position="118"/>
        <end position="325"/>
    </location>
</feature>
<dbReference type="AlphaFoldDB" id="T1H8G8"/>
<keyword evidence="2" id="KW-0645">Protease</keyword>
<dbReference type="CDD" id="cd02248">
    <property type="entry name" value="Peptidase_C1A"/>
    <property type="match status" value="1"/>
</dbReference>
<comment type="similarity">
    <text evidence="1">Belongs to the peptidase C1 family.</text>
</comment>
<dbReference type="SMART" id="SM00645">
    <property type="entry name" value="Pept_C1"/>
    <property type="match status" value="1"/>
</dbReference>
<dbReference type="EnsemblMetazoa" id="RPRC000309-RA">
    <property type="protein sequence ID" value="RPRC000309-PA"/>
    <property type="gene ID" value="RPRC000309"/>
</dbReference>
<evidence type="ECO:0000256" key="1">
    <source>
        <dbReference type="ARBA" id="ARBA00008455"/>
    </source>
</evidence>
<dbReference type="InParanoid" id="T1H8G8"/>
<keyword evidence="3" id="KW-0378">Hydrolase</keyword>
<dbReference type="SUPFAM" id="SSF54001">
    <property type="entry name" value="Cysteine proteinases"/>
    <property type="match status" value="1"/>
</dbReference>
<evidence type="ECO:0000256" key="4">
    <source>
        <dbReference type="ARBA" id="ARBA00022807"/>
    </source>
</evidence>